<dbReference type="VEuPathDB" id="FungiDB:BO80DRAFT_419219"/>
<dbReference type="RefSeq" id="XP_025569636.1">
    <property type="nucleotide sequence ID" value="XM_025718300.1"/>
</dbReference>
<dbReference type="InterPro" id="IPR051783">
    <property type="entry name" value="NAD(P)-dependent_oxidoreduct"/>
</dbReference>
<dbReference type="PANTHER" id="PTHR48079">
    <property type="entry name" value="PROTEIN YEEZ"/>
    <property type="match status" value="1"/>
</dbReference>
<dbReference type="GeneID" id="37223165"/>
<evidence type="ECO:0008006" key="4">
    <source>
        <dbReference type="Google" id="ProtNLM"/>
    </source>
</evidence>
<accession>A0A395GJU0</accession>
<feature type="region of interest" description="Disordered" evidence="1">
    <location>
        <begin position="266"/>
        <end position="289"/>
    </location>
</feature>
<dbReference type="Proteomes" id="UP000249402">
    <property type="component" value="Unassembled WGS sequence"/>
</dbReference>
<dbReference type="AlphaFoldDB" id="A0A395GJU0"/>
<sequence>MSLQHDLNNHDDLAEKIIARDITIIHFLVDADTAKHQPSIIQALGQVKKKTGQEVHFLHTTGAKQFSSHAGMPTDAPLLDTNPHLYDLQKNATAPHDFVDVSVKAHVVVIDTAGAHRVRSYIFAPCLVYGRGDGFGNLTSIQDVSIVQAAQSLRRVCHVDTATLYLEILRKILSGIDIGYGKNGSFLASSGSISWNDVYAAFAKALAKRHVIDTDVVTQAEESDLAKMADGLGVAPSAVQVLLGRKCLYTAEHGIQIGWKPQYAPDGTGGRRSRADLARAPEEGEKGQY</sequence>
<dbReference type="EMBL" id="KZ824496">
    <property type="protein sequence ID" value="RAK95308.1"/>
    <property type="molecule type" value="Genomic_DNA"/>
</dbReference>
<evidence type="ECO:0000256" key="1">
    <source>
        <dbReference type="SAM" id="MobiDB-lite"/>
    </source>
</evidence>
<dbReference type="OrthoDB" id="10262413at2759"/>
<organism evidence="2 3">
    <name type="scientific">Aspergillus ibericus CBS 121593</name>
    <dbReference type="NCBI Taxonomy" id="1448316"/>
    <lineage>
        <taxon>Eukaryota</taxon>
        <taxon>Fungi</taxon>
        <taxon>Dikarya</taxon>
        <taxon>Ascomycota</taxon>
        <taxon>Pezizomycotina</taxon>
        <taxon>Eurotiomycetes</taxon>
        <taxon>Eurotiomycetidae</taxon>
        <taxon>Eurotiales</taxon>
        <taxon>Aspergillaceae</taxon>
        <taxon>Aspergillus</taxon>
        <taxon>Aspergillus subgen. Circumdati</taxon>
    </lineage>
</organism>
<dbReference type="GO" id="GO:0005737">
    <property type="term" value="C:cytoplasm"/>
    <property type="evidence" value="ECO:0007669"/>
    <property type="project" value="TreeGrafter"/>
</dbReference>
<evidence type="ECO:0000313" key="3">
    <source>
        <dbReference type="Proteomes" id="UP000249402"/>
    </source>
</evidence>
<keyword evidence="3" id="KW-1185">Reference proteome</keyword>
<name>A0A395GJU0_9EURO</name>
<gene>
    <name evidence="2" type="ORF">BO80DRAFT_419219</name>
</gene>
<feature type="compositionally biased region" description="Basic and acidic residues" evidence="1">
    <location>
        <begin position="273"/>
        <end position="289"/>
    </location>
</feature>
<evidence type="ECO:0000313" key="2">
    <source>
        <dbReference type="EMBL" id="RAK95308.1"/>
    </source>
</evidence>
<dbReference type="PANTHER" id="PTHR48079:SF6">
    <property type="entry name" value="NAD(P)-BINDING DOMAIN-CONTAINING PROTEIN-RELATED"/>
    <property type="match status" value="1"/>
</dbReference>
<protein>
    <recommendedName>
        <fullName evidence="4">NAD(P)-binding protein</fullName>
    </recommendedName>
</protein>
<proteinExistence type="predicted"/>
<reference evidence="2 3" key="1">
    <citation type="submission" date="2018-02" db="EMBL/GenBank/DDBJ databases">
        <title>The genomes of Aspergillus section Nigri reveals drivers in fungal speciation.</title>
        <authorList>
            <consortium name="DOE Joint Genome Institute"/>
            <person name="Vesth T.C."/>
            <person name="Nybo J."/>
            <person name="Theobald S."/>
            <person name="Brandl J."/>
            <person name="Frisvad J.C."/>
            <person name="Nielsen K.F."/>
            <person name="Lyhne E.K."/>
            <person name="Kogle M.E."/>
            <person name="Kuo A."/>
            <person name="Riley R."/>
            <person name="Clum A."/>
            <person name="Nolan M."/>
            <person name="Lipzen A."/>
            <person name="Salamov A."/>
            <person name="Henrissat B."/>
            <person name="Wiebenga A."/>
            <person name="De vries R.P."/>
            <person name="Grigoriev I.V."/>
            <person name="Mortensen U.H."/>
            <person name="Andersen M.R."/>
            <person name="Baker S.E."/>
        </authorList>
    </citation>
    <scope>NUCLEOTIDE SEQUENCE [LARGE SCALE GENOMIC DNA]</scope>
    <source>
        <strain evidence="2 3">CBS 121593</strain>
    </source>
</reference>
<dbReference type="GO" id="GO:0004029">
    <property type="term" value="F:aldehyde dehydrogenase (NAD+) activity"/>
    <property type="evidence" value="ECO:0007669"/>
    <property type="project" value="TreeGrafter"/>
</dbReference>